<evidence type="ECO:0000313" key="2">
    <source>
        <dbReference type="Proteomes" id="UP000323632"/>
    </source>
</evidence>
<proteinExistence type="predicted"/>
<accession>A0A5M6CIC3</accession>
<dbReference type="InterPro" id="IPR045945">
    <property type="entry name" value="DUF6365"/>
</dbReference>
<keyword evidence="2" id="KW-1185">Reference proteome</keyword>
<evidence type="ECO:0000313" key="1">
    <source>
        <dbReference type="EMBL" id="KAA5533702.1"/>
    </source>
</evidence>
<dbReference type="Proteomes" id="UP000323632">
    <property type="component" value="Unassembled WGS sequence"/>
</dbReference>
<dbReference type="AlphaFoldDB" id="A0A5M6CIC3"/>
<name>A0A5M6CIC3_9BACT</name>
<dbReference type="Pfam" id="PF19892">
    <property type="entry name" value="DUF6365"/>
    <property type="match status" value="1"/>
</dbReference>
<gene>
    <name evidence="1" type="ORF">F0919_14310</name>
</gene>
<organism evidence="1 2">
    <name type="scientific">Taibaiella lutea</name>
    <dbReference type="NCBI Taxonomy" id="2608001"/>
    <lineage>
        <taxon>Bacteria</taxon>
        <taxon>Pseudomonadati</taxon>
        <taxon>Bacteroidota</taxon>
        <taxon>Chitinophagia</taxon>
        <taxon>Chitinophagales</taxon>
        <taxon>Chitinophagaceae</taxon>
        <taxon>Taibaiella</taxon>
    </lineage>
</organism>
<dbReference type="EMBL" id="VWSH01000003">
    <property type="protein sequence ID" value="KAA5533702.1"/>
    <property type="molecule type" value="Genomic_DNA"/>
</dbReference>
<dbReference type="RefSeq" id="WP_150033448.1">
    <property type="nucleotide sequence ID" value="NZ_VWSH01000003.1"/>
</dbReference>
<reference evidence="1 2" key="1">
    <citation type="submission" date="2019-09" db="EMBL/GenBank/DDBJ databases">
        <title>Genome sequence and assembly of Taibaiella sp.</title>
        <authorList>
            <person name="Chhetri G."/>
        </authorList>
    </citation>
    <scope>NUCLEOTIDE SEQUENCE [LARGE SCALE GENOMIC DNA]</scope>
    <source>
        <strain evidence="1 2">KVB11</strain>
    </source>
</reference>
<sequence>MKERILFVVTSKNNMGDLALCLNWIKDLGREEYHFGFVFDAEFTKYISEEDSYYIFEKSKNVKQTILDAVVQFSADAIIFGTNSFWNLPGYTGCKFGQFILDEDDVTIPVMSFDPFESGFTHIMPQTGSIISFSAVPDWVYALRYMSIEQLSANARHFYSESIYNKSTLMDPAQTMLKWKSKPGAKTIFYPLSKDRFNSIEVLYPDYFKYLATIFNELAADNVQIVTILPRKIQEWQSLSNVTILPAMSYSEFLSMISYSDLYLTDSYISCIVDAIQLETPALLLMNSEETLPSSEISFLKGKVFPFWVWPYGMRRVCMQLERLFELKECYEKVEILNRNAVLHSIRDLLFNEQKQSELIGSCSKWKNKRKEMLPAPKSVIKNIMDNHFRFVSDKKTLKNNY</sequence>
<comment type="caution">
    <text evidence="1">The sequence shown here is derived from an EMBL/GenBank/DDBJ whole genome shotgun (WGS) entry which is preliminary data.</text>
</comment>
<protein>
    <submittedName>
        <fullName evidence="1">Uncharacterized protein</fullName>
    </submittedName>
</protein>